<dbReference type="GO" id="GO:0005506">
    <property type="term" value="F:iron ion binding"/>
    <property type="evidence" value="ECO:0007669"/>
    <property type="project" value="UniProtKB-UniRule"/>
</dbReference>
<dbReference type="InterPro" id="IPR013785">
    <property type="entry name" value="Aldolase_TIM"/>
</dbReference>
<evidence type="ECO:0000256" key="15">
    <source>
        <dbReference type="ARBA" id="ARBA00070199"/>
    </source>
</evidence>
<dbReference type="AlphaFoldDB" id="A0A926EJM7"/>
<evidence type="ECO:0000256" key="17">
    <source>
        <dbReference type="PIRSR" id="PIRSR001619-1"/>
    </source>
</evidence>
<dbReference type="SMART" id="SM00729">
    <property type="entry name" value="Elp3"/>
    <property type="match status" value="1"/>
</dbReference>
<accession>A0A926EJM7</accession>
<comment type="pathway">
    <text evidence="1 16">Cofactor biosynthesis; biotin biosynthesis; biotin from 7,8-diaminononanoate: step 2/2.</text>
</comment>
<feature type="binding site" evidence="16 17">
    <location>
        <position position="198"/>
    </location>
    <ligand>
        <name>[2Fe-2S] cluster</name>
        <dbReference type="ChEBI" id="CHEBI:190135"/>
    </ligand>
</feature>
<comment type="caution">
    <text evidence="19">The sequence shown here is derived from an EMBL/GenBank/DDBJ whole genome shotgun (WGS) entry which is preliminary data.</text>
</comment>
<evidence type="ECO:0000313" key="19">
    <source>
        <dbReference type="EMBL" id="MBC8580225.1"/>
    </source>
</evidence>
<dbReference type="Pfam" id="PF06968">
    <property type="entry name" value="BATS"/>
    <property type="match status" value="1"/>
</dbReference>
<keyword evidence="6 16" id="KW-0808">Transferase</keyword>
<comment type="similarity">
    <text evidence="2 16">Belongs to the radical SAM superfamily. Biotin synthase family.</text>
</comment>
<keyword evidence="5 16" id="KW-0004">4Fe-4S</keyword>
<dbReference type="PIRSF" id="PIRSF001619">
    <property type="entry name" value="Biotin_synth"/>
    <property type="match status" value="1"/>
</dbReference>
<comment type="cofactor">
    <cofactor evidence="16">
        <name>[2Fe-2S] cluster</name>
        <dbReference type="ChEBI" id="CHEBI:190135"/>
    </cofactor>
    <text evidence="16">Binds 1 [2Fe-2S] cluster. The cluster is coordinated with 3 cysteines and 1 arginine.</text>
</comment>
<keyword evidence="9 16" id="KW-0479">Metal-binding</keyword>
<feature type="binding site" evidence="16 17">
    <location>
        <position position="69"/>
    </location>
    <ligand>
        <name>[4Fe-4S] cluster</name>
        <dbReference type="ChEBI" id="CHEBI:49883"/>
        <note>4Fe-4S-S-AdoMet</note>
    </ligand>
</feature>
<dbReference type="GO" id="GO:0051539">
    <property type="term" value="F:4 iron, 4 sulfur cluster binding"/>
    <property type="evidence" value="ECO:0007669"/>
    <property type="project" value="UniProtKB-KW"/>
</dbReference>
<proteinExistence type="inferred from homology"/>
<comment type="catalytic activity">
    <reaction evidence="13 16">
        <text>(4R,5S)-dethiobiotin + (sulfur carrier)-SH + 2 reduced [2Fe-2S]-[ferredoxin] + 2 S-adenosyl-L-methionine = (sulfur carrier)-H + biotin + 2 5'-deoxyadenosine + 2 L-methionine + 2 oxidized [2Fe-2S]-[ferredoxin]</text>
        <dbReference type="Rhea" id="RHEA:22060"/>
        <dbReference type="Rhea" id="RHEA-COMP:10000"/>
        <dbReference type="Rhea" id="RHEA-COMP:10001"/>
        <dbReference type="Rhea" id="RHEA-COMP:14737"/>
        <dbReference type="Rhea" id="RHEA-COMP:14739"/>
        <dbReference type="ChEBI" id="CHEBI:17319"/>
        <dbReference type="ChEBI" id="CHEBI:29917"/>
        <dbReference type="ChEBI" id="CHEBI:33737"/>
        <dbReference type="ChEBI" id="CHEBI:33738"/>
        <dbReference type="ChEBI" id="CHEBI:57586"/>
        <dbReference type="ChEBI" id="CHEBI:57844"/>
        <dbReference type="ChEBI" id="CHEBI:59789"/>
        <dbReference type="ChEBI" id="CHEBI:64428"/>
        <dbReference type="ChEBI" id="CHEBI:149473"/>
        <dbReference type="EC" id="2.8.1.6"/>
    </reaction>
</comment>
<evidence type="ECO:0000256" key="2">
    <source>
        <dbReference type="ARBA" id="ARBA00010765"/>
    </source>
</evidence>
<dbReference type="InterPro" id="IPR010722">
    <property type="entry name" value="BATS_dom"/>
</dbReference>
<feature type="binding site" evidence="16 17">
    <location>
        <position position="268"/>
    </location>
    <ligand>
        <name>[2Fe-2S] cluster</name>
        <dbReference type="ChEBI" id="CHEBI:190135"/>
    </ligand>
</feature>
<feature type="binding site" evidence="16 17">
    <location>
        <position position="138"/>
    </location>
    <ligand>
        <name>[2Fe-2S] cluster</name>
        <dbReference type="ChEBI" id="CHEBI:190135"/>
    </ligand>
</feature>
<keyword evidence="11 16" id="KW-0408">Iron</keyword>
<dbReference type="SFLD" id="SFLDG01278">
    <property type="entry name" value="biotin_synthase_like"/>
    <property type="match status" value="1"/>
</dbReference>
<dbReference type="GO" id="GO:0009102">
    <property type="term" value="P:biotin biosynthetic process"/>
    <property type="evidence" value="ECO:0007669"/>
    <property type="project" value="UniProtKB-UniRule"/>
</dbReference>
<comment type="cofactor">
    <cofactor evidence="17">
        <name>[2Fe-2S] cluster</name>
        <dbReference type="ChEBI" id="CHEBI:190135"/>
    </cofactor>
    <text evidence="17">Binds 1 [2Fe-2S] cluster. The cluster is coordinated with 3 cysteines and 1 arginine.</text>
</comment>
<feature type="binding site" evidence="16 17">
    <location>
        <position position="66"/>
    </location>
    <ligand>
        <name>[4Fe-4S] cluster</name>
        <dbReference type="ChEBI" id="CHEBI:49883"/>
        <note>4Fe-4S-S-AdoMet</note>
    </ligand>
</feature>
<evidence type="ECO:0000259" key="18">
    <source>
        <dbReference type="PROSITE" id="PS51918"/>
    </source>
</evidence>
<evidence type="ECO:0000256" key="10">
    <source>
        <dbReference type="ARBA" id="ARBA00022756"/>
    </source>
</evidence>
<dbReference type="GO" id="GO:0004076">
    <property type="term" value="F:biotin synthase activity"/>
    <property type="evidence" value="ECO:0007669"/>
    <property type="project" value="UniProtKB-UniRule"/>
</dbReference>
<comment type="function">
    <text evidence="14 16">Catalyzes the conversion of dethiobiotin (DTB) to biotin by the insertion of a sulfur atom into dethiobiotin via a radical-based mechanism.</text>
</comment>
<dbReference type="PANTHER" id="PTHR22976:SF2">
    <property type="entry name" value="BIOTIN SYNTHASE, MITOCHONDRIAL"/>
    <property type="match status" value="1"/>
</dbReference>
<feature type="binding site" evidence="16 17">
    <location>
        <position position="106"/>
    </location>
    <ligand>
        <name>[2Fe-2S] cluster</name>
        <dbReference type="ChEBI" id="CHEBI:190135"/>
    </ligand>
</feature>
<reference evidence="19" key="1">
    <citation type="submission" date="2020-08" db="EMBL/GenBank/DDBJ databases">
        <title>Genome public.</title>
        <authorList>
            <person name="Liu C."/>
            <person name="Sun Q."/>
        </authorList>
    </citation>
    <scope>NUCLEOTIDE SEQUENCE</scope>
    <source>
        <strain evidence="19">NSJ-12</strain>
    </source>
</reference>
<dbReference type="InterPro" id="IPR006638">
    <property type="entry name" value="Elp3/MiaA/NifB-like_rSAM"/>
</dbReference>
<dbReference type="Gene3D" id="3.20.20.70">
    <property type="entry name" value="Aldolase class I"/>
    <property type="match status" value="1"/>
</dbReference>
<keyword evidence="12 16" id="KW-0411">Iron-sulfur</keyword>
<dbReference type="InterPro" id="IPR002684">
    <property type="entry name" value="Biotin_synth/BioAB"/>
</dbReference>
<dbReference type="SFLD" id="SFLDG01060">
    <property type="entry name" value="BATS_domain_containing"/>
    <property type="match status" value="1"/>
</dbReference>
<keyword evidence="10 16" id="KW-0093">Biotin biosynthesis</keyword>
<evidence type="ECO:0000256" key="14">
    <source>
        <dbReference type="ARBA" id="ARBA00057568"/>
    </source>
</evidence>
<evidence type="ECO:0000256" key="13">
    <source>
        <dbReference type="ARBA" id="ARBA00051157"/>
    </source>
</evidence>
<evidence type="ECO:0000256" key="9">
    <source>
        <dbReference type="ARBA" id="ARBA00022723"/>
    </source>
</evidence>
<evidence type="ECO:0000256" key="5">
    <source>
        <dbReference type="ARBA" id="ARBA00022485"/>
    </source>
</evidence>
<dbReference type="PROSITE" id="PS51918">
    <property type="entry name" value="RADICAL_SAM"/>
    <property type="match status" value="1"/>
</dbReference>
<dbReference type="InterPro" id="IPR007197">
    <property type="entry name" value="rSAM"/>
</dbReference>
<keyword evidence="20" id="KW-1185">Reference proteome</keyword>
<keyword evidence="7 16" id="KW-0949">S-adenosyl-L-methionine</keyword>
<dbReference type="Pfam" id="PF04055">
    <property type="entry name" value="Radical_SAM"/>
    <property type="match status" value="1"/>
</dbReference>
<dbReference type="RefSeq" id="WP_249333097.1">
    <property type="nucleotide sequence ID" value="NZ_JACRSY010000018.1"/>
</dbReference>
<evidence type="ECO:0000256" key="3">
    <source>
        <dbReference type="ARBA" id="ARBA00011738"/>
    </source>
</evidence>
<organism evidence="19 20">
    <name type="scientific">Zhenhengia yiwuensis</name>
    <dbReference type="NCBI Taxonomy" id="2763666"/>
    <lineage>
        <taxon>Bacteria</taxon>
        <taxon>Bacillati</taxon>
        <taxon>Bacillota</taxon>
        <taxon>Clostridia</taxon>
        <taxon>Lachnospirales</taxon>
        <taxon>Lachnospiraceae</taxon>
        <taxon>Zhenhengia</taxon>
    </lineage>
</organism>
<dbReference type="Proteomes" id="UP000655830">
    <property type="component" value="Unassembled WGS sequence"/>
</dbReference>
<comment type="subunit">
    <text evidence="3 16">Homodimer.</text>
</comment>
<evidence type="ECO:0000256" key="6">
    <source>
        <dbReference type="ARBA" id="ARBA00022679"/>
    </source>
</evidence>
<dbReference type="InterPro" id="IPR024177">
    <property type="entry name" value="Biotin_synthase"/>
</dbReference>
<keyword evidence="8 16" id="KW-0001">2Fe-2S</keyword>
<dbReference type="GO" id="GO:0051537">
    <property type="term" value="F:2 iron, 2 sulfur cluster binding"/>
    <property type="evidence" value="ECO:0007669"/>
    <property type="project" value="UniProtKB-KW"/>
</dbReference>
<evidence type="ECO:0000256" key="7">
    <source>
        <dbReference type="ARBA" id="ARBA00022691"/>
    </source>
</evidence>
<feature type="domain" description="Radical SAM core" evidence="18">
    <location>
        <begin position="44"/>
        <end position="273"/>
    </location>
</feature>
<name>A0A926EJM7_9FIRM</name>
<dbReference type="HAMAP" id="MF_01694">
    <property type="entry name" value="BioB"/>
    <property type="match status" value="1"/>
</dbReference>
<dbReference type="NCBIfam" id="TIGR00433">
    <property type="entry name" value="bioB"/>
    <property type="match status" value="1"/>
</dbReference>
<dbReference type="SUPFAM" id="SSF102114">
    <property type="entry name" value="Radical SAM enzymes"/>
    <property type="match status" value="1"/>
</dbReference>
<gene>
    <name evidence="16 19" type="primary">bioB</name>
    <name evidence="19" type="ORF">H8718_11885</name>
</gene>
<comment type="cofactor">
    <cofactor evidence="16 17">
        <name>[4Fe-4S] cluster</name>
        <dbReference type="ChEBI" id="CHEBI:49883"/>
    </cofactor>
    <text evidence="16 17">Binds 1 [4Fe-4S] cluster. The cluster is coordinated with 3 cysteines and an exchangeable S-adenosyl-L-methionine.</text>
</comment>
<sequence>MEWIKNLYKQVLEGYSISKEEAYKLMDYDVEVLRNYAKSIREQLCGNTFDLCSIINGKSGACSENCKYCAQSAHYNTQVETYPLLDGEIFVKDAKLYEAEGVLRYSIVTSGKRLSKKEVEDVAKIYKRMSEEGEIKLCASHGLLDEEDFTKLKEAGVVRYHNNLETSRNYFASICTTHTYEDKIKTIKAAQKVGLEVCSGGLFGLGETMEDRIDMAFELREMGVTSIPVNVLVPIPGTPMEKVVPITEEEVLKSIAIYRFIHPTAFIRLAGGRMYLTDNGRLAFEGGANATITGNLLTTCGNTIQDDLKMLKTLGFEVRLSE</sequence>
<feature type="binding site" evidence="16 17">
    <location>
        <position position="62"/>
    </location>
    <ligand>
        <name>[4Fe-4S] cluster</name>
        <dbReference type="ChEBI" id="CHEBI:49883"/>
        <note>4Fe-4S-S-AdoMet</note>
    </ligand>
</feature>
<dbReference type="FunFam" id="3.20.20.70:FF:000026">
    <property type="entry name" value="Biotin synthase"/>
    <property type="match status" value="1"/>
</dbReference>
<dbReference type="SFLD" id="SFLDS00029">
    <property type="entry name" value="Radical_SAM"/>
    <property type="match status" value="1"/>
</dbReference>
<dbReference type="InterPro" id="IPR058240">
    <property type="entry name" value="rSAM_sf"/>
</dbReference>
<evidence type="ECO:0000256" key="11">
    <source>
        <dbReference type="ARBA" id="ARBA00023004"/>
    </source>
</evidence>
<dbReference type="SMART" id="SM00876">
    <property type="entry name" value="BATS"/>
    <property type="match status" value="1"/>
</dbReference>
<dbReference type="PANTHER" id="PTHR22976">
    <property type="entry name" value="BIOTIN SYNTHASE"/>
    <property type="match status" value="1"/>
</dbReference>
<evidence type="ECO:0000313" key="20">
    <source>
        <dbReference type="Proteomes" id="UP000655830"/>
    </source>
</evidence>
<evidence type="ECO:0000256" key="4">
    <source>
        <dbReference type="ARBA" id="ARBA00012236"/>
    </source>
</evidence>
<evidence type="ECO:0000256" key="1">
    <source>
        <dbReference type="ARBA" id="ARBA00004942"/>
    </source>
</evidence>
<evidence type="ECO:0000256" key="8">
    <source>
        <dbReference type="ARBA" id="ARBA00022714"/>
    </source>
</evidence>
<dbReference type="EMBL" id="JACRSY010000018">
    <property type="protein sequence ID" value="MBC8580225.1"/>
    <property type="molecule type" value="Genomic_DNA"/>
</dbReference>
<dbReference type="EC" id="2.8.1.6" evidence="4 16"/>
<evidence type="ECO:0000256" key="12">
    <source>
        <dbReference type="ARBA" id="ARBA00023014"/>
    </source>
</evidence>
<evidence type="ECO:0000256" key="16">
    <source>
        <dbReference type="HAMAP-Rule" id="MF_01694"/>
    </source>
</evidence>
<dbReference type="CDD" id="cd01335">
    <property type="entry name" value="Radical_SAM"/>
    <property type="match status" value="1"/>
</dbReference>
<protein>
    <recommendedName>
        <fullName evidence="15 16">Biotin synthase</fullName>
        <ecNumber evidence="4 16">2.8.1.6</ecNumber>
    </recommendedName>
</protein>